<evidence type="ECO:0000256" key="1">
    <source>
        <dbReference type="ARBA" id="ARBA00005854"/>
    </source>
</evidence>
<accession>A0A2Z4Y155</accession>
<dbReference type="InterPro" id="IPR029753">
    <property type="entry name" value="D-isomer_DH_CS"/>
</dbReference>
<dbReference type="InterPro" id="IPR036291">
    <property type="entry name" value="NAD(P)-bd_dom_sf"/>
</dbReference>
<dbReference type="GO" id="GO:0030267">
    <property type="term" value="F:glyoxylate reductase (NADPH) activity"/>
    <property type="evidence" value="ECO:0007669"/>
    <property type="project" value="TreeGrafter"/>
</dbReference>
<dbReference type="AlphaFoldDB" id="A0A2Z4Y155"/>
<dbReference type="CDD" id="cd05301">
    <property type="entry name" value="GDH"/>
    <property type="match status" value="1"/>
</dbReference>
<dbReference type="Pfam" id="PF00389">
    <property type="entry name" value="2-Hacid_dh"/>
    <property type="match status" value="1"/>
</dbReference>
<dbReference type="InterPro" id="IPR050223">
    <property type="entry name" value="D-isomer_2-hydroxyacid_DH"/>
</dbReference>
<dbReference type="PANTHER" id="PTHR10996:SF283">
    <property type="entry name" value="GLYOXYLATE_HYDROXYPYRUVATE REDUCTASE B"/>
    <property type="match status" value="1"/>
</dbReference>
<dbReference type="SUPFAM" id="SSF52283">
    <property type="entry name" value="Formate/glycerate dehydrogenase catalytic domain-like"/>
    <property type="match status" value="1"/>
</dbReference>
<feature type="domain" description="D-isomer specific 2-hydroxyacid dehydrogenase catalytic" evidence="4">
    <location>
        <begin position="7"/>
        <end position="321"/>
    </location>
</feature>
<organism evidence="6 7">
    <name type="scientific">Sumerlaea chitinivorans</name>
    <dbReference type="NCBI Taxonomy" id="2250252"/>
    <lineage>
        <taxon>Bacteria</taxon>
        <taxon>Candidatus Sumerlaeota</taxon>
        <taxon>Candidatus Sumerlaeia</taxon>
        <taxon>Candidatus Sumerlaeales</taxon>
        <taxon>Candidatus Sumerlaeaceae</taxon>
        <taxon>Candidatus Sumerlaea</taxon>
    </lineage>
</organism>
<dbReference type="Proteomes" id="UP000262583">
    <property type="component" value="Chromosome"/>
</dbReference>
<evidence type="ECO:0000259" key="5">
    <source>
        <dbReference type="Pfam" id="PF02826"/>
    </source>
</evidence>
<evidence type="ECO:0000313" key="7">
    <source>
        <dbReference type="Proteomes" id="UP000262583"/>
    </source>
</evidence>
<dbReference type="EMBL" id="CP030759">
    <property type="protein sequence ID" value="AXA34931.1"/>
    <property type="molecule type" value="Genomic_DNA"/>
</dbReference>
<evidence type="ECO:0000256" key="2">
    <source>
        <dbReference type="ARBA" id="ARBA00023002"/>
    </source>
</evidence>
<dbReference type="GO" id="GO:0051287">
    <property type="term" value="F:NAD binding"/>
    <property type="evidence" value="ECO:0007669"/>
    <property type="project" value="InterPro"/>
</dbReference>
<dbReference type="GO" id="GO:0005829">
    <property type="term" value="C:cytosol"/>
    <property type="evidence" value="ECO:0007669"/>
    <property type="project" value="TreeGrafter"/>
</dbReference>
<dbReference type="InterPro" id="IPR006140">
    <property type="entry name" value="D-isomer_DH_NAD-bd"/>
</dbReference>
<feature type="domain" description="D-isomer specific 2-hydroxyacid dehydrogenase NAD-binding" evidence="5">
    <location>
        <begin position="113"/>
        <end position="289"/>
    </location>
</feature>
<dbReference type="PROSITE" id="PS00670">
    <property type="entry name" value="D_2_HYDROXYACID_DH_2"/>
    <property type="match status" value="1"/>
</dbReference>
<dbReference type="InterPro" id="IPR006139">
    <property type="entry name" value="D-isomer_2_OHA_DH_cat_dom"/>
</dbReference>
<dbReference type="KEGG" id="schv:BRCON_0154"/>
<sequence length="334" mass="36635">MQPLAKVAITRKIHSAAEELLRSAQCEVWVNPEARPLQREELCAIARDYDAMICLLSDRIDEEIFSAAKRLRIVANYAVGFDNIDIPAATRRGIAVANTPDVLTNATAELAWALLLSVARRVVEGDRLVRAGEFHGWDPLMLLGYEVAGKTLGIIGAGRIGTAMARRARGFDMRILYTRPSGPRREMDELGAQHVELETLLCESDFISIHTPLTPATRHMIGRPQFELMKPTAILINTGRGPVVDEAALADALANRRIAGAGLDVYEYEPKVEPALLALDNVVLLPHIGSATFEARAAMARLAAENVLDALRGKVPRTCLNPEYQQYCGVPPRD</sequence>
<gene>
    <name evidence="6" type="ORF">BRCON_0154</name>
</gene>
<evidence type="ECO:0000256" key="3">
    <source>
        <dbReference type="RuleBase" id="RU003719"/>
    </source>
</evidence>
<dbReference type="Pfam" id="PF02826">
    <property type="entry name" value="2-Hacid_dh_C"/>
    <property type="match status" value="1"/>
</dbReference>
<comment type="similarity">
    <text evidence="1 3">Belongs to the D-isomer specific 2-hydroxyacid dehydrogenase family.</text>
</comment>
<protein>
    <submittedName>
        <fullName evidence="6">D-3-phosphoglycerate dehydrogenase</fullName>
    </submittedName>
</protein>
<evidence type="ECO:0000313" key="6">
    <source>
        <dbReference type="EMBL" id="AXA34931.1"/>
    </source>
</evidence>
<dbReference type="GO" id="GO:0016618">
    <property type="term" value="F:hydroxypyruvate reductase [NAD(P)H] activity"/>
    <property type="evidence" value="ECO:0007669"/>
    <property type="project" value="TreeGrafter"/>
</dbReference>
<proteinExistence type="inferred from homology"/>
<dbReference type="FunFam" id="3.40.50.720:FF:000462">
    <property type="entry name" value="Glyoxylate reductase (NADP+)"/>
    <property type="match status" value="1"/>
</dbReference>
<dbReference type="SUPFAM" id="SSF51735">
    <property type="entry name" value="NAD(P)-binding Rossmann-fold domains"/>
    <property type="match status" value="1"/>
</dbReference>
<name>A0A2Z4Y155_SUMC1</name>
<evidence type="ECO:0000259" key="4">
    <source>
        <dbReference type="Pfam" id="PF00389"/>
    </source>
</evidence>
<dbReference type="Gene3D" id="3.40.50.720">
    <property type="entry name" value="NAD(P)-binding Rossmann-like Domain"/>
    <property type="match status" value="2"/>
</dbReference>
<reference evidence="6 7" key="1">
    <citation type="submission" date="2018-05" db="EMBL/GenBank/DDBJ databases">
        <title>A metagenomic window into the 2 km-deep terrestrial subsurface aquifer revealed taxonomically and functionally diverse microbial community comprising novel uncultured bacterial lineages.</title>
        <authorList>
            <person name="Kadnikov V.V."/>
            <person name="Mardanov A.V."/>
            <person name="Beletsky A.V."/>
            <person name="Banks D."/>
            <person name="Pimenov N.V."/>
            <person name="Frank Y.A."/>
            <person name="Karnachuk O.V."/>
            <person name="Ravin N.V."/>
        </authorList>
    </citation>
    <scope>NUCLEOTIDE SEQUENCE [LARGE SCALE GENOMIC DNA]</scope>
    <source>
        <strain evidence="6">BY</strain>
    </source>
</reference>
<dbReference type="PANTHER" id="PTHR10996">
    <property type="entry name" value="2-HYDROXYACID DEHYDROGENASE-RELATED"/>
    <property type="match status" value="1"/>
</dbReference>
<dbReference type="PROSITE" id="PS00671">
    <property type="entry name" value="D_2_HYDROXYACID_DH_3"/>
    <property type="match status" value="1"/>
</dbReference>
<keyword evidence="2 3" id="KW-0560">Oxidoreductase</keyword>